<accession>A0A9X1S1N4</accession>
<sequence length="59" mass="6486">MNRSQNSLALTYKDAAVLVGVEYRTIKLGVERGTIPTVQLGPRRMIPRAALLKVFGVES</sequence>
<dbReference type="Proteomes" id="UP001139354">
    <property type="component" value="Unassembled WGS sequence"/>
</dbReference>
<proteinExistence type="predicted"/>
<gene>
    <name evidence="1" type="ORF">KEC57_02520</name>
</gene>
<keyword evidence="2" id="KW-1185">Reference proteome</keyword>
<dbReference type="NCBIfam" id="TIGR01764">
    <property type="entry name" value="excise"/>
    <property type="match status" value="1"/>
</dbReference>
<evidence type="ECO:0000313" key="1">
    <source>
        <dbReference type="EMBL" id="MCC2031049.1"/>
    </source>
</evidence>
<dbReference type="InterPro" id="IPR010093">
    <property type="entry name" value="SinI_DNA-bd"/>
</dbReference>
<dbReference type="AlphaFoldDB" id="A0A9X1S1N4"/>
<protein>
    <submittedName>
        <fullName evidence="1">Excisionase family DNA-binding protein</fullName>
    </submittedName>
</protein>
<comment type="caution">
    <text evidence="1">The sequence shown here is derived from an EMBL/GenBank/DDBJ whole genome shotgun (WGS) entry which is preliminary data.</text>
</comment>
<evidence type="ECO:0000313" key="2">
    <source>
        <dbReference type="Proteomes" id="UP001139354"/>
    </source>
</evidence>
<keyword evidence="1" id="KW-0238">DNA-binding</keyword>
<dbReference type="GO" id="GO:0003677">
    <property type="term" value="F:DNA binding"/>
    <property type="evidence" value="ECO:0007669"/>
    <property type="project" value="UniProtKB-KW"/>
</dbReference>
<dbReference type="RefSeq" id="WP_229382926.1">
    <property type="nucleotide sequence ID" value="NZ_JAGTTN010000001.1"/>
</dbReference>
<reference evidence="1" key="1">
    <citation type="submission" date="2021-04" db="EMBL/GenBank/DDBJ databases">
        <title>Microbacterium tenobrionis sp. nov. and Microbacterium allomyrinae sp. nov., isolated from larvae of Tenobrio molitor and Allomyrina dichotoma, respectively.</title>
        <authorList>
            <person name="Lee S.D."/>
        </authorList>
    </citation>
    <scope>NUCLEOTIDE SEQUENCE</scope>
    <source>
        <strain evidence="1">BWT-G7</strain>
    </source>
</reference>
<organism evidence="1 2">
    <name type="scientific">Microbacterium allomyrinae</name>
    <dbReference type="NCBI Taxonomy" id="2830666"/>
    <lineage>
        <taxon>Bacteria</taxon>
        <taxon>Bacillati</taxon>
        <taxon>Actinomycetota</taxon>
        <taxon>Actinomycetes</taxon>
        <taxon>Micrococcales</taxon>
        <taxon>Microbacteriaceae</taxon>
        <taxon>Microbacterium</taxon>
    </lineage>
</organism>
<name>A0A9X1S1N4_9MICO</name>
<dbReference type="EMBL" id="JAGTTN010000001">
    <property type="protein sequence ID" value="MCC2031049.1"/>
    <property type="molecule type" value="Genomic_DNA"/>
</dbReference>